<dbReference type="OrthoDB" id="530515at2"/>
<dbReference type="RefSeq" id="WP_046317504.1">
    <property type="nucleotide sequence ID" value="NZ_JBHSZT010000005.1"/>
</dbReference>
<comment type="caution">
    <text evidence="2">The sequence shown here is derived from an EMBL/GenBank/DDBJ whole genome shotgun (WGS) entry which is preliminary data.</text>
</comment>
<dbReference type="InterPro" id="IPR027783">
    <property type="entry name" value="Bacterial_PH-related"/>
</dbReference>
<dbReference type="EMBL" id="JXJQ01000010">
    <property type="protein sequence ID" value="KJY60720.1"/>
    <property type="molecule type" value="Genomic_DNA"/>
</dbReference>
<dbReference type="Proteomes" id="UP000033558">
    <property type="component" value="Unassembled WGS sequence"/>
</dbReference>
<name>A0A0F4LQ46_9LACO</name>
<sequence length="118" mass="13464">MANKITLQTRQLVVEPQGLDKIWSLRKKVVVPYQHILSATVNSEISRASRGWRVLGTSIPGYYYAGTFKNQGMLNFYNIKAGRTVIVIKLQHEKYHSLVLEVKNPQALVAQINQQIKQ</sequence>
<gene>
    <name evidence="2" type="ORF">JG30_14090</name>
</gene>
<dbReference type="PATRIC" id="fig|1218492.5.peg.1460"/>
<evidence type="ECO:0000313" key="2">
    <source>
        <dbReference type="EMBL" id="KJY60720.1"/>
    </source>
</evidence>
<protein>
    <recommendedName>
        <fullName evidence="1">Bacterial Pleckstrin homology domain-containing protein</fullName>
    </recommendedName>
</protein>
<keyword evidence="3" id="KW-1185">Reference proteome</keyword>
<feature type="domain" description="Bacterial Pleckstrin homology" evidence="1">
    <location>
        <begin position="13"/>
        <end position="114"/>
    </location>
</feature>
<dbReference type="Pfam" id="PF10882">
    <property type="entry name" value="bPH_5"/>
    <property type="match status" value="1"/>
</dbReference>
<reference evidence="2 3" key="1">
    <citation type="submission" date="2015-01" db="EMBL/GenBank/DDBJ databases">
        <title>Comparative genomics of the lactic acid bacteria isolated from the honey bee gut.</title>
        <authorList>
            <person name="Ellegaard K.M."/>
            <person name="Tamarit D."/>
            <person name="Javelind E."/>
            <person name="Olofsson T."/>
            <person name="Andersson S.G."/>
            <person name="Vasquez A."/>
        </authorList>
    </citation>
    <scope>NUCLEOTIDE SEQUENCE [LARGE SCALE GENOMIC DNA]</scope>
    <source>
        <strain evidence="2 3">Bin4</strain>
    </source>
</reference>
<proteinExistence type="predicted"/>
<dbReference type="STRING" id="1218492.JG30_14090"/>
<evidence type="ECO:0000313" key="3">
    <source>
        <dbReference type="Proteomes" id="UP000033558"/>
    </source>
</evidence>
<organism evidence="2 3">
    <name type="scientific">Bombilactobacillus mellifer</name>
    <dbReference type="NCBI Taxonomy" id="1218492"/>
    <lineage>
        <taxon>Bacteria</taxon>
        <taxon>Bacillati</taxon>
        <taxon>Bacillota</taxon>
        <taxon>Bacilli</taxon>
        <taxon>Lactobacillales</taxon>
        <taxon>Lactobacillaceae</taxon>
        <taxon>Bombilactobacillus</taxon>
    </lineage>
</organism>
<dbReference type="AlphaFoldDB" id="A0A0F4LQ46"/>
<accession>A0A0F4LQ46</accession>
<dbReference type="HOGENOM" id="CLU_147945_3_0_9"/>
<evidence type="ECO:0000259" key="1">
    <source>
        <dbReference type="Pfam" id="PF10882"/>
    </source>
</evidence>